<feature type="non-terminal residue" evidence="1">
    <location>
        <position position="365"/>
    </location>
</feature>
<name>A0ABD1ZYH5_VESSQ</name>
<protein>
    <submittedName>
        <fullName evidence="1">Uncharacterized protein</fullName>
    </submittedName>
</protein>
<dbReference type="Proteomes" id="UP001607302">
    <property type="component" value="Unassembled WGS sequence"/>
</dbReference>
<keyword evidence="2" id="KW-1185">Reference proteome</keyword>
<comment type="caution">
    <text evidence="1">The sequence shown here is derived from an EMBL/GenBank/DDBJ whole genome shotgun (WGS) entry which is preliminary data.</text>
</comment>
<gene>
    <name evidence="1" type="ORF">V1478_017112</name>
</gene>
<proteinExistence type="predicted"/>
<evidence type="ECO:0000313" key="1">
    <source>
        <dbReference type="EMBL" id="KAL2713414.1"/>
    </source>
</evidence>
<dbReference type="AlphaFoldDB" id="A0ABD1ZYH5"/>
<sequence>ERYRRSNYMGFVSRKSCTVACRQMKGQRAALFRSRGLDINEKTTAERLKRAKEGEIFKEKKGFLAPRSIEKAYPLALLFIRMRRIKLKKKKKKKKMKKKRKVRTQSIWEIEWNVRTLRDISVESSFREQYLEAIAIFIPPWVMWNTGVFFLKRFEAFVMPRETLAANTVVEFNRGRIDSEHLEKRFVIQRKFGRSRRESRRLSNKNFDGTFWRAGNSSDSFLTGPSLYLYFSSGRQRRKRNKRVEKIIRQEEELCEEKKRRTKSKRKREKKSEIGREKNIRSNVVVSFTRQFSDIVRWKTIGRRRCCLLVFEHAERNDRTVSLKTLLESRRVTAGVLFIGRKPLWIIPGYGLGQQFLVDTQANDY</sequence>
<accession>A0ABD1ZYH5</accession>
<reference evidence="1 2" key="1">
    <citation type="journal article" date="2024" name="Ann. Entomol. Soc. Am.">
        <title>Genomic analyses of the southern and eastern yellowjacket wasps (Hymenoptera: Vespidae) reveal evolutionary signatures of social life.</title>
        <authorList>
            <person name="Catto M.A."/>
            <person name="Caine P.B."/>
            <person name="Orr S.E."/>
            <person name="Hunt B.G."/>
            <person name="Goodisman M.A.D."/>
        </authorList>
    </citation>
    <scope>NUCLEOTIDE SEQUENCE [LARGE SCALE GENOMIC DNA]</scope>
    <source>
        <strain evidence="1">233</strain>
        <tissue evidence="1">Head and thorax</tissue>
    </source>
</reference>
<organism evidence="1 2">
    <name type="scientific">Vespula squamosa</name>
    <name type="common">Southern yellow jacket</name>
    <name type="synonym">Wasp</name>
    <dbReference type="NCBI Taxonomy" id="30214"/>
    <lineage>
        <taxon>Eukaryota</taxon>
        <taxon>Metazoa</taxon>
        <taxon>Ecdysozoa</taxon>
        <taxon>Arthropoda</taxon>
        <taxon>Hexapoda</taxon>
        <taxon>Insecta</taxon>
        <taxon>Pterygota</taxon>
        <taxon>Neoptera</taxon>
        <taxon>Endopterygota</taxon>
        <taxon>Hymenoptera</taxon>
        <taxon>Apocrita</taxon>
        <taxon>Aculeata</taxon>
        <taxon>Vespoidea</taxon>
        <taxon>Vespidae</taxon>
        <taxon>Vespinae</taxon>
        <taxon>Vespula</taxon>
    </lineage>
</organism>
<evidence type="ECO:0000313" key="2">
    <source>
        <dbReference type="Proteomes" id="UP001607302"/>
    </source>
</evidence>
<feature type="non-terminal residue" evidence="1">
    <location>
        <position position="1"/>
    </location>
</feature>
<dbReference type="EMBL" id="JAUDFV010000158">
    <property type="protein sequence ID" value="KAL2713414.1"/>
    <property type="molecule type" value="Genomic_DNA"/>
</dbReference>